<dbReference type="InterPro" id="IPR023606">
    <property type="entry name" value="CoA-Trfase_III_dom_1_sf"/>
</dbReference>
<accession>W2S3M4</accession>
<reference evidence="2 3" key="1">
    <citation type="submission" date="2013-03" db="EMBL/GenBank/DDBJ databases">
        <title>The Genome Sequence of Phialophora europaea CBS 101466.</title>
        <authorList>
            <consortium name="The Broad Institute Genomics Platform"/>
            <person name="Cuomo C."/>
            <person name="de Hoog S."/>
            <person name="Gorbushina A."/>
            <person name="Walker B."/>
            <person name="Young S.K."/>
            <person name="Zeng Q."/>
            <person name="Gargeya S."/>
            <person name="Fitzgerald M."/>
            <person name="Haas B."/>
            <person name="Abouelleil A."/>
            <person name="Allen A.W."/>
            <person name="Alvarado L."/>
            <person name="Arachchi H.M."/>
            <person name="Berlin A.M."/>
            <person name="Chapman S.B."/>
            <person name="Gainer-Dewar J."/>
            <person name="Goldberg J."/>
            <person name="Griggs A."/>
            <person name="Gujja S."/>
            <person name="Hansen M."/>
            <person name="Howarth C."/>
            <person name="Imamovic A."/>
            <person name="Ireland A."/>
            <person name="Larimer J."/>
            <person name="McCowan C."/>
            <person name="Murphy C."/>
            <person name="Pearson M."/>
            <person name="Poon T.W."/>
            <person name="Priest M."/>
            <person name="Roberts A."/>
            <person name="Saif S."/>
            <person name="Shea T."/>
            <person name="Sisk P."/>
            <person name="Sykes S."/>
            <person name="Wortman J."/>
            <person name="Nusbaum C."/>
            <person name="Birren B."/>
        </authorList>
    </citation>
    <scope>NUCLEOTIDE SEQUENCE [LARGE SCALE GENOMIC DNA]</scope>
    <source>
        <strain evidence="2 3">CBS 101466</strain>
    </source>
</reference>
<dbReference type="SUPFAM" id="SSF89796">
    <property type="entry name" value="CoA-transferase family III (CaiB/BaiF)"/>
    <property type="match status" value="2"/>
</dbReference>
<dbReference type="OrthoDB" id="5863171at2759"/>
<evidence type="ECO:0008006" key="4">
    <source>
        <dbReference type="Google" id="ProtNLM"/>
    </source>
</evidence>
<dbReference type="RefSeq" id="XP_008714379.1">
    <property type="nucleotide sequence ID" value="XM_008716157.1"/>
</dbReference>
<dbReference type="Gene3D" id="3.40.50.10540">
    <property type="entry name" value="Crotonobetainyl-coa:carnitine coa-transferase, domain 1"/>
    <property type="match status" value="1"/>
</dbReference>
<organism evidence="2 3">
    <name type="scientific">Cyphellophora europaea (strain CBS 101466)</name>
    <name type="common">Phialophora europaea</name>
    <dbReference type="NCBI Taxonomy" id="1220924"/>
    <lineage>
        <taxon>Eukaryota</taxon>
        <taxon>Fungi</taxon>
        <taxon>Dikarya</taxon>
        <taxon>Ascomycota</taxon>
        <taxon>Pezizomycotina</taxon>
        <taxon>Eurotiomycetes</taxon>
        <taxon>Chaetothyriomycetidae</taxon>
        <taxon>Chaetothyriales</taxon>
        <taxon>Cyphellophoraceae</taxon>
        <taxon>Cyphellophora</taxon>
    </lineage>
</organism>
<proteinExistence type="inferred from homology"/>
<keyword evidence="3" id="KW-1185">Reference proteome</keyword>
<dbReference type="Pfam" id="PF02515">
    <property type="entry name" value="CoA_transf_3"/>
    <property type="match status" value="1"/>
</dbReference>
<dbReference type="InParanoid" id="W2S3M4"/>
<dbReference type="InterPro" id="IPR050509">
    <property type="entry name" value="CoA-transferase_III"/>
</dbReference>
<dbReference type="EMBL" id="KB822718">
    <property type="protein sequence ID" value="ETN42643.1"/>
    <property type="molecule type" value="Genomic_DNA"/>
</dbReference>
<dbReference type="AlphaFoldDB" id="W2S3M4"/>
<dbReference type="HOGENOM" id="CLU_021588_0_0_1"/>
<evidence type="ECO:0000256" key="1">
    <source>
        <dbReference type="ARBA" id="ARBA00008383"/>
    </source>
</evidence>
<gene>
    <name evidence="2" type="ORF">HMPREF1541_01800</name>
</gene>
<dbReference type="InterPro" id="IPR003673">
    <property type="entry name" value="CoA-Trfase_fam_III"/>
</dbReference>
<dbReference type="GO" id="GO:0003824">
    <property type="term" value="F:catalytic activity"/>
    <property type="evidence" value="ECO:0007669"/>
    <property type="project" value="InterPro"/>
</dbReference>
<dbReference type="PANTHER" id="PTHR48228:SF4">
    <property type="entry name" value="BLR3030 PROTEIN"/>
    <property type="match status" value="1"/>
</dbReference>
<dbReference type="STRING" id="1220924.W2S3M4"/>
<dbReference type="VEuPathDB" id="FungiDB:HMPREF1541_01800"/>
<dbReference type="GeneID" id="19969139"/>
<evidence type="ECO:0000313" key="3">
    <source>
        <dbReference type="Proteomes" id="UP000030752"/>
    </source>
</evidence>
<dbReference type="eggNOG" id="KOG3957">
    <property type="taxonomic scope" value="Eukaryota"/>
</dbReference>
<comment type="similarity">
    <text evidence="1">Belongs to the CoA-transferase III family.</text>
</comment>
<evidence type="ECO:0000313" key="2">
    <source>
        <dbReference type="EMBL" id="ETN42643.1"/>
    </source>
</evidence>
<dbReference type="Proteomes" id="UP000030752">
    <property type="component" value="Unassembled WGS sequence"/>
</dbReference>
<sequence>MPTTVPDRTAFSQVDSLNYIWTALDLPPTATNKVQLPGRPCGTPTSFQVPALAQVTIALSATAAALIHTSRNDHAELPTITVFANEACIEFKSERFYTIDGQPPSKESSSIGGLHRTSDGWVRIHDSFPHHREAAYRLIGLAPPASPEEIKQKIATLKAVELESQAFRTGAIVGALRSYAQWDASPQAASVSDHPLSVRKIADGPKGWPAHLGAGQKKCLAGLKVLEMTRVIAAPVAGRTLAAHGADVMWVTSPKLPDLPVLDRDTARGKRTVQLDLDQEADMEKLRELLGDVDVFIQSYRPGSLVMKGLSPERLARVSKNGVVYASLSAWGTEGPWAGYRGFDSIVQTVSGLNVAEAEYHGQGEPSKVLPCQALDHASGYLLAFGIMAALYKRATEGGSYLVEVSLAGTMKYLRSLGQSRGPECFGGRSWDKPSDVPIELYDGTGATGSTRPCGFGDMAAIKHSARIDGVEVGYDRMPKKLGSDEATWL</sequence>
<dbReference type="PANTHER" id="PTHR48228">
    <property type="entry name" value="SUCCINYL-COA--D-CITRAMALATE COA-TRANSFERASE"/>
    <property type="match status" value="1"/>
</dbReference>
<protein>
    <recommendedName>
        <fullName evidence="4">CoA-transferase family III</fullName>
    </recommendedName>
</protein>
<name>W2S3M4_CYPE1</name>